<keyword evidence="2" id="KW-1185">Reference proteome</keyword>
<name>A0A9X1HCX6_9FLAO</name>
<dbReference type="AlphaFoldDB" id="A0A9X1HCX6"/>
<accession>A0A9X1HCX6</accession>
<sequence>MNKNMKNIFKILIIVLLSLCQKGYSQQLVQNINDMYRIKDNEVIFINKPLKDLLREIKPEIKVVFAYNNPSFFEFRFITREQRINNEGNKLSLFVDVKDFIDWKWENRPKGKETFWSNEDVEKYGSLIVSQIEIVY</sequence>
<dbReference type="Proteomes" id="UP001139366">
    <property type="component" value="Unassembled WGS sequence"/>
</dbReference>
<dbReference type="EMBL" id="JAINUY010000007">
    <property type="protein sequence ID" value="MBZ4036836.1"/>
    <property type="molecule type" value="Genomic_DNA"/>
</dbReference>
<reference evidence="1 2" key="1">
    <citation type="journal article" date="2023" name="Antonie Van Leeuwenhoek">
        <title>Flavobacterium potami sp. nov., a multi-metal resistance genes harbouring bacterium isolated from shallow river silt.</title>
        <authorList>
            <person name="Li S."/>
            <person name="Mao S."/>
            <person name="Mu W."/>
            <person name="Guo B."/>
            <person name="Li C."/>
            <person name="Zhu Q."/>
            <person name="Hou X."/>
            <person name="Zhao Y."/>
            <person name="Wei S."/>
            <person name="Liu H."/>
            <person name="Liu A."/>
        </authorList>
    </citation>
    <scope>NUCLEOTIDE SEQUENCE [LARGE SCALE GENOMIC DNA]</scope>
    <source>
        <strain evidence="1 2">17A</strain>
    </source>
</reference>
<proteinExistence type="predicted"/>
<comment type="caution">
    <text evidence="1">The sequence shown here is derived from an EMBL/GenBank/DDBJ whole genome shotgun (WGS) entry which is preliminary data.</text>
</comment>
<evidence type="ECO:0000313" key="1">
    <source>
        <dbReference type="EMBL" id="MBZ4036836.1"/>
    </source>
</evidence>
<gene>
    <name evidence="1" type="ORF">K6T82_18850</name>
</gene>
<organism evidence="1 2">
    <name type="scientific">Flavobacterium potami</name>
    <dbReference type="NCBI Taxonomy" id="2872310"/>
    <lineage>
        <taxon>Bacteria</taxon>
        <taxon>Pseudomonadati</taxon>
        <taxon>Bacteroidota</taxon>
        <taxon>Flavobacteriia</taxon>
        <taxon>Flavobacteriales</taxon>
        <taxon>Flavobacteriaceae</taxon>
        <taxon>Flavobacterium</taxon>
    </lineage>
</organism>
<protein>
    <submittedName>
        <fullName evidence="1">Uncharacterized protein</fullName>
    </submittedName>
</protein>
<evidence type="ECO:0000313" key="2">
    <source>
        <dbReference type="Proteomes" id="UP001139366"/>
    </source>
</evidence>